<evidence type="ECO:0000256" key="4">
    <source>
        <dbReference type="ARBA" id="ARBA00022989"/>
    </source>
</evidence>
<dbReference type="FunFam" id="1.20.1250.20:FF:000055">
    <property type="entry name" value="Facilitated trehalose transporter Tret1-2 homolog"/>
    <property type="match status" value="1"/>
</dbReference>
<evidence type="ECO:0000256" key="7">
    <source>
        <dbReference type="ARBA" id="ARBA00024348"/>
    </source>
</evidence>
<dbReference type="InterPro" id="IPR005829">
    <property type="entry name" value="Sugar_transporter_CS"/>
</dbReference>
<keyword evidence="12" id="KW-1185">Reference proteome</keyword>
<gene>
    <name evidence="11" type="ORF">ILUMI_13495</name>
</gene>
<evidence type="ECO:0000256" key="3">
    <source>
        <dbReference type="ARBA" id="ARBA00022692"/>
    </source>
</evidence>
<dbReference type="PANTHER" id="PTHR48021:SF1">
    <property type="entry name" value="GH07001P-RELATED"/>
    <property type="match status" value="1"/>
</dbReference>
<comment type="similarity">
    <text evidence="7">Belongs to the major facilitator superfamily. Sugar transporter (TC 2.A.1.1) family. Trehalose transporter subfamily.</text>
</comment>
<keyword evidence="4 9" id="KW-1133">Transmembrane helix</keyword>
<dbReference type="Gene3D" id="1.20.1250.20">
    <property type="entry name" value="MFS general substrate transporter like domains"/>
    <property type="match status" value="1"/>
</dbReference>
<dbReference type="InterPro" id="IPR050549">
    <property type="entry name" value="MFS_Trehalose_Transporter"/>
</dbReference>
<feature type="transmembrane region" description="Helical" evidence="9">
    <location>
        <begin position="269"/>
        <end position="289"/>
    </location>
</feature>
<evidence type="ECO:0000313" key="12">
    <source>
        <dbReference type="Proteomes" id="UP000801492"/>
    </source>
</evidence>
<dbReference type="Proteomes" id="UP000801492">
    <property type="component" value="Unassembled WGS sequence"/>
</dbReference>
<feature type="transmembrane region" description="Helical" evidence="9">
    <location>
        <begin position="337"/>
        <end position="358"/>
    </location>
</feature>
<evidence type="ECO:0000256" key="2">
    <source>
        <dbReference type="ARBA" id="ARBA00022475"/>
    </source>
</evidence>
<evidence type="ECO:0000313" key="11">
    <source>
        <dbReference type="EMBL" id="KAF2892678.1"/>
    </source>
</evidence>
<sequence>MGSVVIGTVLGWTSNISVEMKKGNYNELPIDDDSLGWIGSSATLGAMVMSFPMGFMCDKLGRKLSMLLLTIPIIIGWLLIINANSLVMIYIGRFICGMIAGAYCVSAPLYTSEIAEKEVRGTLGSCFQLFYTIGLLFTYIVALAVDMKIYTIVLTVMPLVFAAIFFFEPETPIFRMKQKREAEARESLLRLRGNKYDVDAELREIKSALEEEDNNQVSFLKSIKKRSTKKAAIICFSLMFFQQATGVNAVVFYMSTIFESAGSGLDPKIATTIVGVIQVVSTFVSSLVIDRLGRRILLIGSNFFMAISGCLLGIFFTLQERELVDRQTLATLGFLPIAALSLFMIVYSMGIGPIPWMISSELFPAEIKSLAISVAVTFNWFIAFLITKFYLNLKNAIGGDVTFYIFSVIGLVGTVFVSFVVPETKGKSFDQIQRELNGEKSSSDGIENLGYSN</sequence>
<dbReference type="OrthoDB" id="6612291at2759"/>
<name>A0A8K0GBX6_IGNLU</name>
<feature type="transmembrane region" description="Helical" evidence="9">
    <location>
        <begin position="296"/>
        <end position="317"/>
    </location>
</feature>
<dbReference type="PRINTS" id="PR00171">
    <property type="entry name" value="SUGRTRNSPORT"/>
</dbReference>
<feature type="transmembrane region" description="Helical" evidence="9">
    <location>
        <begin position="87"/>
        <end position="110"/>
    </location>
</feature>
<dbReference type="InterPro" id="IPR036259">
    <property type="entry name" value="MFS_trans_sf"/>
</dbReference>
<dbReference type="InterPro" id="IPR003663">
    <property type="entry name" value="Sugar/inositol_transpt"/>
</dbReference>
<dbReference type="GO" id="GO:0005886">
    <property type="term" value="C:plasma membrane"/>
    <property type="evidence" value="ECO:0007669"/>
    <property type="project" value="UniProtKB-SubCell"/>
</dbReference>
<dbReference type="PANTHER" id="PTHR48021">
    <property type="match status" value="1"/>
</dbReference>
<evidence type="ECO:0000256" key="6">
    <source>
        <dbReference type="ARBA" id="ARBA00023180"/>
    </source>
</evidence>
<feature type="transmembrane region" description="Helical" evidence="9">
    <location>
        <begin position="403"/>
        <end position="421"/>
    </location>
</feature>
<protein>
    <recommendedName>
        <fullName evidence="10">Major facilitator superfamily (MFS) profile domain-containing protein</fullName>
    </recommendedName>
</protein>
<dbReference type="EMBL" id="VTPC01008594">
    <property type="protein sequence ID" value="KAF2892678.1"/>
    <property type="molecule type" value="Genomic_DNA"/>
</dbReference>
<evidence type="ECO:0000256" key="1">
    <source>
        <dbReference type="ARBA" id="ARBA00004651"/>
    </source>
</evidence>
<evidence type="ECO:0000256" key="8">
    <source>
        <dbReference type="RuleBase" id="RU003346"/>
    </source>
</evidence>
<dbReference type="PROSITE" id="PS00216">
    <property type="entry name" value="SUGAR_TRANSPORT_1"/>
    <property type="match status" value="1"/>
</dbReference>
<dbReference type="InterPro" id="IPR044775">
    <property type="entry name" value="MFS_ERD6/Tret1-like"/>
</dbReference>
<feature type="transmembrane region" description="Helical" evidence="9">
    <location>
        <begin position="370"/>
        <end position="391"/>
    </location>
</feature>
<dbReference type="InterPro" id="IPR005828">
    <property type="entry name" value="MFS_sugar_transport-like"/>
</dbReference>
<evidence type="ECO:0000259" key="10">
    <source>
        <dbReference type="PROSITE" id="PS50850"/>
    </source>
</evidence>
<dbReference type="CDD" id="cd17358">
    <property type="entry name" value="MFS_GLUT6_8_Class3_like"/>
    <property type="match status" value="1"/>
</dbReference>
<evidence type="ECO:0000256" key="9">
    <source>
        <dbReference type="SAM" id="Phobius"/>
    </source>
</evidence>
<feature type="domain" description="Major facilitator superfamily (MFS) profile" evidence="10">
    <location>
        <begin position="1"/>
        <end position="425"/>
    </location>
</feature>
<feature type="transmembrane region" description="Helical" evidence="9">
    <location>
        <begin position="122"/>
        <end position="143"/>
    </location>
</feature>
<dbReference type="NCBIfam" id="TIGR00879">
    <property type="entry name" value="SP"/>
    <property type="match status" value="1"/>
</dbReference>
<dbReference type="SUPFAM" id="SSF103473">
    <property type="entry name" value="MFS general substrate transporter"/>
    <property type="match status" value="1"/>
</dbReference>
<dbReference type="GO" id="GO:0051119">
    <property type="term" value="F:sugar transmembrane transporter activity"/>
    <property type="evidence" value="ECO:0007669"/>
    <property type="project" value="InterPro"/>
</dbReference>
<organism evidence="11 12">
    <name type="scientific">Ignelater luminosus</name>
    <name type="common">Cucubano</name>
    <name type="synonym">Pyrophorus luminosus</name>
    <dbReference type="NCBI Taxonomy" id="2038154"/>
    <lineage>
        <taxon>Eukaryota</taxon>
        <taxon>Metazoa</taxon>
        <taxon>Ecdysozoa</taxon>
        <taxon>Arthropoda</taxon>
        <taxon>Hexapoda</taxon>
        <taxon>Insecta</taxon>
        <taxon>Pterygota</taxon>
        <taxon>Neoptera</taxon>
        <taxon>Endopterygota</taxon>
        <taxon>Coleoptera</taxon>
        <taxon>Polyphaga</taxon>
        <taxon>Elateriformia</taxon>
        <taxon>Elateroidea</taxon>
        <taxon>Elateridae</taxon>
        <taxon>Agrypninae</taxon>
        <taxon>Pyrophorini</taxon>
        <taxon>Ignelater</taxon>
    </lineage>
</organism>
<proteinExistence type="inferred from homology"/>
<keyword evidence="2" id="KW-1003">Cell membrane</keyword>
<dbReference type="InterPro" id="IPR020846">
    <property type="entry name" value="MFS_dom"/>
</dbReference>
<dbReference type="AlphaFoldDB" id="A0A8K0GBX6"/>
<keyword evidence="5 9" id="KW-0472">Membrane</keyword>
<reference evidence="11" key="1">
    <citation type="submission" date="2019-08" db="EMBL/GenBank/DDBJ databases">
        <title>The genome of the North American firefly Photinus pyralis.</title>
        <authorList>
            <consortium name="Photinus pyralis genome working group"/>
            <person name="Fallon T.R."/>
            <person name="Sander Lower S.E."/>
            <person name="Weng J.-K."/>
        </authorList>
    </citation>
    <scope>NUCLEOTIDE SEQUENCE</scope>
    <source>
        <strain evidence="11">TRF0915ILg1</strain>
        <tissue evidence="11">Whole body</tissue>
    </source>
</reference>
<keyword evidence="8" id="KW-0813">Transport</keyword>
<feature type="transmembrane region" description="Helical" evidence="9">
    <location>
        <begin position="149"/>
        <end position="167"/>
    </location>
</feature>
<feature type="transmembrane region" description="Helical" evidence="9">
    <location>
        <begin position="231"/>
        <end position="254"/>
    </location>
</feature>
<dbReference type="PROSITE" id="PS50850">
    <property type="entry name" value="MFS"/>
    <property type="match status" value="1"/>
</dbReference>
<comment type="caution">
    <text evidence="11">The sequence shown here is derived from an EMBL/GenBank/DDBJ whole genome shotgun (WGS) entry which is preliminary data.</text>
</comment>
<feature type="transmembrane region" description="Helical" evidence="9">
    <location>
        <begin position="64"/>
        <end position="81"/>
    </location>
</feature>
<feature type="transmembrane region" description="Helical" evidence="9">
    <location>
        <begin position="35"/>
        <end position="57"/>
    </location>
</feature>
<evidence type="ECO:0000256" key="5">
    <source>
        <dbReference type="ARBA" id="ARBA00023136"/>
    </source>
</evidence>
<keyword evidence="6" id="KW-0325">Glycoprotein</keyword>
<dbReference type="Pfam" id="PF00083">
    <property type="entry name" value="Sugar_tr"/>
    <property type="match status" value="1"/>
</dbReference>
<accession>A0A8K0GBX6</accession>
<keyword evidence="3 9" id="KW-0812">Transmembrane</keyword>
<comment type="subcellular location">
    <subcellularLocation>
        <location evidence="1">Cell membrane</location>
        <topology evidence="1">Multi-pass membrane protein</topology>
    </subcellularLocation>
</comment>
<dbReference type="PROSITE" id="PS00217">
    <property type="entry name" value="SUGAR_TRANSPORT_2"/>
    <property type="match status" value="1"/>
</dbReference>